<dbReference type="Pfam" id="PF13947">
    <property type="entry name" value="GUB_WAK_bind"/>
    <property type="match status" value="1"/>
</dbReference>
<keyword evidence="5" id="KW-0418">Kinase</keyword>
<name>A0A5N6Q1Q2_9ASTR</name>
<evidence type="ECO:0000256" key="12">
    <source>
        <dbReference type="ARBA" id="ARBA00023078"/>
    </source>
</evidence>
<keyword evidence="22" id="KW-1185">Reference proteome</keyword>
<gene>
    <name evidence="21" type="ORF">E3N88_01479</name>
</gene>
<dbReference type="GO" id="GO:0020037">
    <property type="term" value="F:heme binding"/>
    <property type="evidence" value="ECO:0007669"/>
    <property type="project" value="InterPro"/>
</dbReference>
<evidence type="ECO:0000256" key="1">
    <source>
        <dbReference type="ARBA" id="ARBA00002347"/>
    </source>
</evidence>
<evidence type="ECO:0000256" key="8">
    <source>
        <dbReference type="ARBA" id="ARBA00022723"/>
    </source>
</evidence>
<dbReference type="Pfam" id="PF07714">
    <property type="entry name" value="PK_Tyr_Ser-Thr"/>
    <property type="match status" value="1"/>
</dbReference>
<evidence type="ECO:0000256" key="17">
    <source>
        <dbReference type="ARBA" id="ARBA00033211"/>
    </source>
</evidence>
<keyword evidence="9" id="KW-0732">Signal</keyword>
<keyword evidence="10" id="KW-0249">Electron transport</keyword>
<organism evidence="21 22">
    <name type="scientific">Mikania micrantha</name>
    <name type="common">bitter vine</name>
    <dbReference type="NCBI Taxonomy" id="192012"/>
    <lineage>
        <taxon>Eukaryota</taxon>
        <taxon>Viridiplantae</taxon>
        <taxon>Streptophyta</taxon>
        <taxon>Embryophyta</taxon>
        <taxon>Tracheophyta</taxon>
        <taxon>Spermatophyta</taxon>
        <taxon>Magnoliopsida</taxon>
        <taxon>eudicotyledons</taxon>
        <taxon>Gunneridae</taxon>
        <taxon>Pentapetalae</taxon>
        <taxon>asterids</taxon>
        <taxon>campanulids</taxon>
        <taxon>Asterales</taxon>
        <taxon>Asteraceae</taxon>
        <taxon>Asteroideae</taxon>
        <taxon>Heliantheae alliance</taxon>
        <taxon>Eupatorieae</taxon>
        <taxon>Mikania</taxon>
    </lineage>
</organism>
<feature type="domain" description="Cytochrome c" evidence="20">
    <location>
        <begin position="69"/>
        <end position="161"/>
    </location>
</feature>
<comment type="function">
    <text evidence="1">Functions as an electron carrier between membrane-bound cytochrome b6-f and photosystem I in oxygenic photosynthesis.</text>
</comment>
<evidence type="ECO:0000313" key="22">
    <source>
        <dbReference type="Proteomes" id="UP000326396"/>
    </source>
</evidence>
<evidence type="ECO:0000256" key="4">
    <source>
        <dbReference type="ARBA" id="ARBA00022448"/>
    </source>
</evidence>
<keyword evidence="5" id="KW-0723">Serine/threonine-protein kinase</keyword>
<evidence type="ECO:0000256" key="16">
    <source>
        <dbReference type="ARBA" id="ARBA00031247"/>
    </source>
</evidence>
<dbReference type="FunFam" id="1.10.760.10:FF:000021">
    <property type="entry name" value="Cytochrome c6, chloroplastic"/>
    <property type="match status" value="1"/>
</dbReference>
<keyword evidence="11 18" id="KW-0408">Iron</keyword>
<dbReference type="GO" id="GO:0009055">
    <property type="term" value="F:electron transfer activity"/>
    <property type="evidence" value="ECO:0007669"/>
    <property type="project" value="InterPro"/>
</dbReference>
<dbReference type="SUPFAM" id="SSF56112">
    <property type="entry name" value="Protein kinase-like (PK-like)"/>
    <property type="match status" value="1"/>
</dbReference>
<dbReference type="AlphaFoldDB" id="A0A5N6Q1Q2"/>
<dbReference type="GO" id="GO:0004674">
    <property type="term" value="F:protein serine/threonine kinase activity"/>
    <property type="evidence" value="ECO:0007669"/>
    <property type="project" value="UniProtKB-KW"/>
</dbReference>
<keyword evidence="7" id="KW-0808">Transferase</keyword>
<dbReference type="InterPro" id="IPR009056">
    <property type="entry name" value="Cyt_c-like_dom"/>
</dbReference>
<keyword evidence="13" id="KW-1015">Disulfide bond</keyword>
<comment type="subcellular location">
    <subcellularLocation>
        <location evidence="2">Membrane</location>
        <topology evidence="2">Single-pass type I membrane protein</topology>
    </subcellularLocation>
</comment>
<evidence type="ECO:0000256" key="6">
    <source>
        <dbReference type="ARBA" id="ARBA00022617"/>
    </source>
</evidence>
<evidence type="ECO:0000256" key="2">
    <source>
        <dbReference type="ARBA" id="ARBA00004479"/>
    </source>
</evidence>
<dbReference type="SUPFAM" id="SSF46626">
    <property type="entry name" value="Cytochrome c"/>
    <property type="match status" value="1"/>
</dbReference>
<evidence type="ECO:0000256" key="10">
    <source>
        <dbReference type="ARBA" id="ARBA00022982"/>
    </source>
</evidence>
<dbReference type="GO" id="GO:0016020">
    <property type="term" value="C:membrane"/>
    <property type="evidence" value="ECO:0007669"/>
    <property type="project" value="UniProtKB-SubCell"/>
</dbReference>
<dbReference type="OrthoDB" id="1930491at2759"/>
<evidence type="ECO:0000256" key="3">
    <source>
        <dbReference type="ARBA" id="ARBA00009650"/>
    </source>
</evidence>
<dbReference type="InterPro" id="IPR001245">
    <property type="entry name" value="Ser-Thr/Tyr_kinase_cat_dom"/>
</dbReference>
<dbReference type="Pfam" id="PF13442">
    <property type="entry name" value="Cytochrome_CBB3"/>
    <property type="match status" value="1"/>
</dbReference>
<dbReference type="InterPro" id="IPR036909">
    <property type="entry name" value="Cyt_c-like_dom_sf"/>
</dbReference>
<accession>A0A5N6Q1Q2</accession>
<dbReference type="Gene3D" id="3.30.200.20">
    <property type="entry name" value="Phosphorylase Kinase, domain 1"/>
    <property type="match status" value="1"/>
</dbReference>
<dbReference type="EMBL" id="SZYD01000001">
    <property type="protein sequence ID" value="KAD7478343.1"/>
    <property type="molecule type" value="Genomic_DNA"/>
</dbReference>
<proteinExistence type="inferred from homology"/>
<evidence type="ECO:0000256" key="9">
    <source>
        <dbReference type="ARBA" id="ARBA00022729"/>
    </source>
</evidence>
<feature type="domain" description="Protein kinase" evidence="19">
    <location>
        <begin position="403"/>
        <end position="488"/>
    </location>
</feature>
<comment type="caution">
    <text evidence="21">The sequence shown here is derived from an EMBL/GenBank/DDBJ whole genome shotgun (WGS) entry which is preliminary data.</text>
</comment>
<keyword evidence="14" id="KW-0325">Glycoprotein</keyword>
<evidence type="ECO:0000313" key="21">
    <source>
        <dbReference type="EMBL" id="KAD7478343.1"/>
    </source>
</evidence>
<dbReference type="InterPro" id="IPR025287">
    <property type="entry name" value="WAK_GUB"/>
</dbReference>
<evidence type="ECO:0000256" key="11">
    <source>
        <dbReference type="ARBA" id="ARBA00023004"/>
    </source>
</evidence>
<comment type="similarity">
    <text evidence="3">Belongs to the cytochrome c family. PetJ subfamily.</text>
</comment>
<dbReference type="Gene3D" id="1.10.760.10">
    <property type="entry name" value="Cytochrome c-like domain"/>
    <property type="match status" value="1"/>
</dbReference>
<keyword evidence="4" id="KW-0813">Transport</keyword>
<dbReference type="InterPro" id="IPR023655">
    <property type="entry name" value="Cyt_C6"/>
</dbReference>
<dbReference type="PANTHER" id="PTHR34688:SF2">
    <property type="entry name" value="CYTOCHROME C6, CHLOROPLASTIC"/>
    <property type="match status" value="1"/>
</dbReference>
<evidence type="ECO:0000256" key="5">
    <source>
        <dbReference type="ARBA" id="ARBA00022527"/>
    </source>
</evidence>
<evidence type="ECO:0000259" key="19">
    <source>
        <dbReference type="PROSITE" id="PS50011"/>
    </source>
</evidence>
<keyword evidence="6 18" id="KW-0349">Heme</keyword>
<evidence type="ECO:0000259" key="20">
    <source>
        <dbReference type="PROSITE" id="PS51007"/>
    </source>
</evidence>
<dbReference type="GO" id="GO:0030247">
    <property type="term" value="F:polysaccharide binding"/>
    <property type="evidence" value="ECO:0007669"/>
    <property type="project" value="InterPro"/>
</dbReference>
<dbReference type="InterPro" id="IPR000719">
    <property type="entry name" value="Prot_kinase_dom"/>
</dbReference>
<evidence type="ECO:0000256" key="15">
    <source>
        <dbReference type="ARBA" id="ARBA00030448"/>
    </source>
</evidence>
<keyword evidence="8 18" id="KW-0479">Metal-binding</keyword>
<dbReference type="FunFam" id="3.30.200.20:FF:001332">
    <property type="entry name" value="Wall-associated receptor kinase-like 10"/>
    <property type="match status" value="1"/>
</dbReference>
<evidence type="ECO:0000256" key="7">
    <source>
        <dbReference type="ARBA" id="ARBA00022679"/>
    </source>
</evidence>
<dbReference type="Proteomes" id="UP000326396">
    <property type="component" value="Linkage Group LG1"/>
</dbReference>
<protein>
    <recommendedName>
        <fullName evidence="17">Cytochrome c-553</fullName>
    </recommendedName>
    <alternativeName>
        <fullName evidence="16">Cytochrome c553</fullName>
    </alternativeName>
    <alternativeName>
        <fullName evidence="15">Soluble cytochrome f</fullName>
    </alternativeName>
</protein>
<evidence type="ECO:0000256" key="14">
    <source>
        <dbReference type="ARBA" id="ARBA00023180"/>
    </source>
</evidence>
<evidence type="ECO:0000256" key="18">
    <source>
        <dbReference type="PROSITE-ProRule" id="PRU00433"/>
    </source>
</evidence>
<dbReference type="GO" id="GO:0005524">
    <property type="term" value="F:ATP binding"/>
    <property type="evidence" value="ECO:0007669"/>
    <property type="project" value="InterPro"/>
</dbReference>
<dbReference type="PROSITE" id="PS51007">
    <property type="entry name" value="CYTC"/>
    <property type="match status" value="1"/>
</dbReference>
<dbReference type="PROSITE" id="PS50011">
    <property type="entry name" value="PROTEIN_KINASE_DOM"/>
    <property type="match status" value="1"/>
</dbReference>
<dbReference type="GO" id="GO:0005506">
    <property type="term" value="F:iron ion binding"/>
    <property type="evidence" value="ECO:0007669"/>
    <property type="project" value="InterPro"/>
</dbReference>
<sequence length="488" mass="53743">MLISVIHSCSRSLISPTLYQKKGNQEDKSQLANRQHEFKFLQRLAPSLFAAFVVLSPIITPPVSYGQGIDVQRGASLFNRACIGCHDAGGNILQPGATLFLKDLQRNGIDTEEEIYRITYYGKGRMPGFGEMCTPRGQCTFGARLQEDEIRLLSDFVKSQADQGWPNIGNAKSSAENLDYAKKGCNDTCGNVMIPYPFGIGANCSVNKWYVVDCNSSKPYLSAFKNMEVLDVNLEEQTVTVNVSVISRCQNNSNHIPSIDLGDSPFVFSGLHNILNVEGCGYAAVLNDGEVITGCSTTCTNDTANVSDYFFGLGCCQTTIPQNLKSYSMDLTGLKKPEEDGACASVFLGGERAFPINMTNRYHLKARSFFPISLAWFLIDNDFHEIPYVTKERETRMCTINAKPMTIILGSGGQGTVYKGMLADGRIVAVKKAKIVDERQLDQFINEVVILSQVIHRNVVKLLGCCLEAEVPLLVSEFVSKGTLYDHC</sequence>
<dbReference type="InterPro" id="IPR011009">
    <property type="entry name" value="Kinase-like_dom_sf"/>
</dbReference>
<dbReference type="Pfam" id="PF08488">
    <property type="entry name" value="WAK"/>
    <property type="match status" value="1"/>
</dbReference>
<evidence type="ECO:0000256" key="13">
    <source>
        <dbReference type="ARBA" id="ARBA00023157"/>
    </source>
</evidence>
<reference evidence="21 22" key="1">
    <citation type="submission" date="2019-05" db="EMBL/GenBank/DDBJ databases">
        <title>Mikania micrantha, genome provides insights into the molecular mechanism of rapid growth.</title>
        <authorList>
            <person name="Liu B."/>
        </authorList>
    </citation>
    <scope>NUCLEOTIDE SEQUENCE [LARGE SCALE GENOMIC DNA]</scope>
    <source>
        <strain evidence="21">NLD-2019</strain>
        <tissue evidence="21">Leaf</tissue>
    </source>
</reference>
<keyword evidence="12" id="KW-0793">Thylakoid</keyword>
<dbReference type="InterPro" id="IPR013695">
    <property type="entry name" value="WAK"/>
</dbReference>
<dbReference type="PANTHER" id="PTHR34688">
    <property type="entry name" value="CYTOCHROME C6, CHLOROPLASTIC"/>
    <property type="match status" value="1"/>
</dbReference>